<dbReference type="OrthoDB" id="10455263at2759"/>
<comment type="caution">
    <text evidence="2">The sequence shown here is derived from an EMBL/GenBank/DDBJ whole genome shotgun (WGS) entry which is preliminary data.</text>
</comment>
<dbReference type="AlphaFoldDB" id="A0A1R3JRB2"/>
<feature type="compositionally biased region" description="Polar residues" evidence="1">
    <location>
        <begin position="96"/>
        <end position="111"/>
    </location>
</feature>
<evidence type="ECO:0000313" key="2">
    <source>
        <dbReference type="EMBL" id="OMO97281.1"/>
    </source>
</evidence>
<dbReference type="Proteomes" id="UP000187203">
    <property type="component" value="Unassembled WGS sequence"/>
</dbReference>
<evidence type="ECO:0000256" key="1">
    <source>
        <dbReference type="SAM" id="MobiDB-lite"/>
    </source>
</evidence>
<sequence length="261" mass="28831">MAISYIMLRRVPAAAMAVANRTVSLKAAHGHGQELYGTQRTLISSMFFSSSTSKSKKQKEKVVVSSSSSDSDEDGSDVWSSESDLSDHDSDHGDSVTENPVDYQNSPNQAPESEPTMAILDIIGSKLQRKSKTSTVKRSYGKEEISVYISTDAIDAGKDIIPFEVTTTKETKQGSFSLFFRIHAFPEKLDLTACYTIFTNASGSQLQEKLPLSEFRRLNLSTSFIEYLSARGINPTTINALRAAGNDSLKWMKNLKKFIEM</sequence>
<dbReference type="EMBL" id="AWUE01015454">
    <property type="protein sequence ID" value="OMO97281.1"/>
    <property type="molecule type" value="Genomic_DNA"/>
</dbReference>
<dbReference type="SUPFAM" id="SSF54529">
    <property type="entry name" value="Mitochondrial glycoprotein MAM33-like"/>
    <property type="match status" value="1"/>
</dbReference>
<reference evidence="3" key="1">
    <citation type="submission" date="2013-09" db="EMBL/GenBank/DDBJ databases">
        <title>Corchorus olitorius genome sequencing.</title>
        <authorList>
            <person name="Alam M."/>
            <person name="Haque M.S."/>
            <person name="Islam M.S."/>
            <person name="Emdad E.M."/>
            <person name="Islam M.M."/>
            <person name="Ahmed B."/>
            <person name="Halim A."/>
            <person name="Hossen Q.M.M."/>
            <person name="Hossain M.Z."/>
            <person name="Ahmed R."/>
            <person name="Khan M.M."/>
            <person name="Islam R."/>
            <person name="Rashid M.M."/>
            <person name="Khan S.A."/>
            <person name="Rahman M.S."/>
            <person name="Alam M."/>
            <person name="Yahiya A.S."/>
            <person name="Khan M.S."/>
            <person name="Azam M.S."/>
            <person name="Haque T."/>
            <person name="Lashkar M.Z.H."/>
            <person name="Akhand A.I."/>
            <person name="Morshed G."/>
            <person name="Roy S."/>
            <person name="Uddin K.S."/>
            <person name="Rabeya T."/>
            <person name="Hossain A.S."/>
            <person name="Chowdhury A."/>
            <person name="Snigdha A.R."/>
            <person name="Mortoza M.S."/>
            <person name="Matin S.A."/>
            <person name="Hoque S.M.E."/>
            <person name="Islam M.K."/>
            <person name="Roy D.K."/>
            <person name="Haider R."/>
            <person name="Moosa M.M."/>
            <person name="Elias S.M."/>
            <person name="Hasan A.M."/>
            <person name="Jahan S."/>
            <person name="Shafiuddin M."/>
            <person name="Mahmood N."/>
            <person name="Shommy N.S."/>
        </authorList>
    </citation>
    <scope>NUCLEOTIDE SEQUENCE [LARGE SCALE GENOMIC DNA]</scope>
    <source>
        <strain evidence="3">cv. O-4</strain>
    </source>
</reference>
<keyword evidence="3" id="KW-1185">Reference proteome</keyword>
<dbReference type="InterPro" id="IPR036561">
    <property type="entry name" value="MAM33_sf"/>
</dbReference>
<feature type="region of interest" description="Disordered" evidence="1">
    <location>
        <begin position="56"/>
        <end position="114"/>
    </location>
</feature>
<feature type="compositionally biased region" description="Basic and acidic residues" evidence="1">
    <location>
        <begin position="85"/>
        <end position="95"/>
    </location>
</feature>
<evidence type="ECO:0000313" key="3">
    <source>
        <dbReference type="Proteomes" id="UP000187203"/>
    </source>
</evidence>
<proteinExistence type="predicted"/>
<organism evidence="2 3">
    <name type="scientific">Corchorus olitorius</name>
    <dbReference type="NCBI Taxonomy" id="93759"/>
    <lineage>
        <taxon>Eukaryota</taxon>
        <taxon>Viridiplantae</taxon>
        <taxon>Streptophyta</taxon>
        <taxon>Embryophyta</taxon>
        <taxon>Tracheophyta</taxon>
        <taxon>Spermatophyta</taxon>
        <taxon>Magnoliopsida</taxon>
        <taxon>eudicotyledons</taxon>
        <taxon>Gunneridae</taxon>
        <taxon>Pentapetalae</taxon>
        <taxon>rosids</taxon>
        <taxon>malvids</taxon>
        <taxon>Malvales</taxon>
        <taxon>Malvaceae</taxon>
        <taxon>Grewioideae</taxon>
        <taxon>Apeibeae</taxon>
        <taxon>Corchorus</taxon>
    </lineage>
</organism>
<accession>A0A1R3JRB2</accession>
<dbReference type="Gene3D" id="3.10.280.10">
    <property type="entry name" value="Mitochondrial glycoprotein"/>
    <property type="match status" value="1"/>
</dbReference>
<gene>
    <name evidence="2" type="ORF">COLO4_14728</name>
</gene>
<protein>
    <submittedName>
        <fullName evidence="2">Mitochondrial glycoprotein</fullName>
    </submittedName>
</protein>
<name>A0A1R3JRB2_9ROSI</name>